<dbReference type="STRING" id="1209072.GCA_000766945_02081"/>
<name>A0A266Q8U5_9GAMM</name>
<keyword evidence="4" id="KW-1185">Reference proteome</keyword>
<reference evidence="4" key="1">
    <citation type="submission" date="2017-05" db="EMBL/GenBank/DDBJ databases">
        <authorList>
            <person name="Barney B.M."/>
        </authorList>
    </citation>
    <scope>NUCLEOTIDE SEQUENCE [LARGE SCALE GENOMIC DNA]</scope>
    <source>
        <strain evidence="4">PSBB022</strain>
    </source>
</reference>
<accession>A0A266Q8U5</accession>
<organism evidence="3 4">
    <name type="scientific">Cellvibrio mixtus</name>
    <dbReference type="NCBI Taxonomy" id="39650"/>
    <lineage>
        <taxon>Bacteria</taxon>
        <taxon>Pseudomonadati</taxon>
        <taxon>Pseudomonadota</taxon>
        <taxon>Gammaproteobacteria</taxon>
        <taxon>Cellvibrionales</taxon>
        <taxon>Cellvibrionaceae</taxon>
        <taxon>Cellvibrio</taxon>
    </lineage>
</organism>
<evidence type="ECO:0000313" key="3">
    <source>
        <dbReference type="EMBL" id="OZY86265.1"/>
    </source>
</evidence>
<sequence>MTQHYLIGGNGTQSVHLNLRMANRHGLIAGATGTGKTVSLQVLAEGFAKAGVPVFMADIKGDLSGLAKAGKPHPKVDERVQLMGISDYQQRLFPCVFWDLYAQQGHPVRATISDFGPLLLANFFDLNETQTGVLYAAFKIADDQGMLLLDLKDLQAMLNWMKDECKNLEDEYGGLSEASIAAIQRRLMMLEQEGADHFFGEPALDLNHLMQVTLEGTGVINILDATKLVNQPKLYAIFLLWLISELFENLPEQGDADKPKLVFFFDEAHLLFNGAPKLLVDKIEQVVRLIRSKGVGIYFVSQSPADIPDSVLGQLGNRIQHALRAYTPKDQQAVKIAAQTFRPNPAFSTEAVITELGIGEALVSVLDEKGSPTPVERVMVAPPASRIGPLTPEERAEVMARSPYKAIYNQVVDRESAYEILKQRVNQQAQVAQQEKLQTQQRIEQERLAKEQQKQQERWQREQEKAQQQAQRASNRRESAAEALAKSAARAIGSNLGRQIVRGILGSLLGGRR</sequence>
<evidence type="ECO:0000313" key="4">
    <source>
        <dbReference type="Proteomes" id="UP000216101"/>
    </source>
</evidence>
<feature type="compositionally biased region" description="Basic and acidic residues" evidence="1">
    <location>
        <begin position="454"/>
        <end position="465"/>
    </location>
</feature>
<dbReference type="InterPro" id="IPR033186">
    <property type="entry name" value="HerA_C"/>
</dbReference>
<dbReference type="Proteomes" id="UP000216101">
    <property type="component" value="Unassembled WGS sequence"/>
</dbReference>
<feature type="region of interest" description="Disordered" evidence="1">
    <location>
        <begin position="454"/>
        <end position="486"/>
    </location>
</feature>
<dbReference type="CDD" id="cd01127">
    <property type="entry name" value="TrwB_TraG_TraD_VirD4"/>
    <property type="match status" value="1"/>
</dbReference>
<keyword evidence="3" id="KW-0547">Nucleotide-binding</keyword>
<evidence type="ECO:0000259" key="2">
    <source>
        <dbReference type="Pfam" id="PF05872"/>
    </source>
</evidence>
<comment type="caution">
    <text evidence="3">The sequence shown here is derived from an EMBL/GenBank/DDBJ whole genome shotgun (WGS) entry which is preliminary data.</text>
</comment>
<evidence type="ECO:0000256" key="1">
    <source>
        <dbReference type="SAM" id="MobiDB-lite"/>
    </source>
</evidence>
<protein>
    <submittedName>
        <fullName evidence="3">ATP-binding protein</fullName>
    </submittedName>
</protein>
<proteinExistence type="predicted"/>
<dbReference type="Pfam" id="PF05872">
    <property type="entry name" value="HerA_C"/>
    <property type="match status" value="1"/>
</dbReference>
<dbReference type="EMBL" id="NHNI01000001">
    <property type="protein sequence ID" value="OZY86265.1"/>
    <property type="molecule type" value="Genomic_DNA"/>
</dbReference>
<dbReference type="PANTHER" id="PTHR30121">
    <property type="entry name" value="UNCHARACTERIZED PROTEIN YJGR-RELATED"/>
    <property type="match status" value="1"/>
</dbReference>
<dbReference type="InterPro" id="IPR027417">
    <property type="entry name" value="P-loop_NTPase"/>
</dbReference>
<dbReference type="RefSeq" id="WP_094983975.1">
    <property type="nucleotide sequence ID" value="NZ_NHNI01000001.1"/>
</dbReference>
<dbReference type="GO" id="GO:0005524">
    <property type="term" value="F:ATP binding"/>
    <property type="evidence" value="ECO:0007669"/>
    <property type="project" value="UniProtKB-KW"/>
</dbReference>
<dbReference type="PANTHER" id="PTHR30121:SF6">
    <property type="entry name" value="SLR6007 PROTEIN"/>
    <property type="match status" value="1"/>
</dbReference>
<dbReference type="AlphaFoldDB" id="A0A266Q8U5"/>
<feature type="domain" description="Helicase HerA-like C-terminal" evidence="2">
    <location>
        <begin position="10"/>
        <end position="513"/>
    </location>
</feature>
<gene>
    <name evidence="3" type="ORF">CBP51_04350</name>
</gene>
<dbReference type="SUPFAM" id="SSF52540">
    <property type="entry name" value="P-loop containing nucleoside triphosphate hydrolases"/>
    <property type="match status" value="1"/>
</dbReference>
<dbReference type="InterPro" id="IPR051162">
    <property type="entry name" value="T4SS_component"/>
</dbReference>
<keyword evidence="3" id="KW-0067">ATP-binding</keyword>
<dbReference type="Gene3D" id="3.40.50.300">
    <property type="entry name" value="P-loop containing nucleotide triphosphate hydrolases"/>
    <property type="match status" value="2"/>
</dbReference>